<dbReference type="EMBL" id="JAPFRF010000006">
    <property type="protein sequence ID" value="KAJ7329109.1"/>
    <property type="molecule type" value="Genomic_DNA"/>
</dbReference>
<dbReference type="AlphaFoldDB" id="A0A9Q0XUN9"/>
<accession>A0A9Q0XUN9</accession>
<comment type="caution">
    <text evidence="3">The sequence shown here is derived from an EMBL/GenBank/DDBJ whole genome shotgun (WGS) entry which is preliminary data.</text>
</comment>
<reference evidence="3" key="1">
    <citation type="journal article" date="2023" name="DNA Res.">
        <title>Chromosome-level genome assembly of Phrynocephalus forsythii using third-generation DNA sequencing and Hi-C analysis.</title>
        <authorList>
            <person name="Qi Y."/>
            <person name="Zhao W."/>
            <person name="Zhao Y."/>
            <person name="Niu C."/>
            <person name="Cao S."/>
            <person name="Zhang Y."/>
        </authorList>
    </citation>
    <scope>NUCLEOTIDE SEQUENCE</scope>
    <source>
        <tissue evidence="3">Muscle</tissue>
    </source>
</reference>
<gene>
    <name evidence="3" type="ORF">JRQ81_015283</name>
</gene>
<dbReference type="Pfam" id="PF15057">
    <property type="entry name" value="DUF4537"/>
    <property type="match status" value="1"/>
</dbReference>
<keyword evidence="4" id="KW-1185">Reference proteome</keyword>
<protein>
    <recommendedName>
        <fullName evidence="2">DUF4537 domain-containing protein</fullName>
    </recommendedName>
</protein>
<feature type="compositionally biased region" description="Basic and acidic residues" evidence="1">
    <location>
        <begin position="489"/>
        <end position="508"/>
    </location>
</feature>
<evidence type="ECO:0000313" key="3">
    <source>
        <dbReference type="EMBL" id="KAJ7329109.1"/>
    </source>
</evidence>
<evidence type="ECO:0000256" key="1">
    <source>
        <dbReference type="SAM" id="MobiDB-lite"/>
    </source>
</evidence>
<dbReference type="PANTHER" id="PTHR14343:SF4">
    <property type="entry name" value="DUF4537 DOMAIN-CONTAINING PROTEIN"/>
    <property type="match status" value="1"/>
</dbReference>
<dbReference type="Gene3D" id="2.30.30.140">
    <property type="match status" value="1"/>
</dbReference>
<dbReference type="Proteomes" id="UP001142489">
    <property type="component" value="Unassembled WGS sequence"/>
</dbReference>
<feature type="domain" description="DUF4537" evidence="2">
    <location>
        <begin position="249"/>
        <end position="375"/>
    </location>
</feature>
<organism evidence="3 4">
    <name type="scientific">Phrynocephalus forsythii</name>
    <dbReference type="NCBI Taxonomy" id="171643"/>
    <lineage>
        <taxon>Eukaryota</taxon>
        <taxon>Metazoa</taxon>
        <taxon>Chordata</taxon>
        <taxon>Craniata</taxon>
        <taxon>Vertebrata</taxon>
        <taxon>Euteleostomi</taxon>
        <taxon>Lepidosauria</taxon>
        <taxon>Squamata</taxon>
        <taxon>Bifurcata</taxon>
        <taxon>Unidentata</taxon>
        <taxon>Episquamata</taxon>
        <taxon>Toxicofera</taxon>
        <taxon>Iguania</taxon>
        <taxon>Acrodonta</taxon>
        <taxon>Agamidae</taxon>
        <taxon>Agaminae</taxon>
        <taxon>Phrynocephalus</taxon>
    </lineage>
</organism>
<dbReference type="OrthoDB" id="6241467at2759"/>
<evidence type="ECO:0000313" key="4">
    <source>
        <dbReference type="Proteomes" id="UP001142489"/>
    </source>
</evidence>
<dbReference type="InterPro" id="IPR032770">
    <property type="entry name" value="DUF4537"/>
</dbReference>
<name>A0A9Q0XUN9_9SAUR</name>
<sequence>MYYFCPGTLPVANIYEQNVVFVLCVLESSPSIQYILKELLIKTLYSLASKVLDSMFNVVSCTSKVLKWQNGLVKCSLTSVTEAAAWIRGLQINSGARVLNPLPTALEDPISQAVYIFTSGLPIYIVEGICSHLKETKQAQPVHVVYFVGSKEESKSDSQNVLENVAKESGGSFQAVHLNSDVASDEDNPGCVAGNSHSDWICSLAGHHTTQFPMGTWNMDCPNTFLRNSIKEDVADKPLTIPNLLKGIRVLARKETDGYYYLGHIVQKVEDSRERVLIKFERAQRSQKGRVQFQMQETPLYDVIDYEDARWQPLAPGDGVLAPWKKKSQRHGPGIILQVEEAASSHSAFKNSKVVVNFWNGQTREMSADVAVRIPPSLRERIVLELHMPLAARQMLVEENPDYPHVAPPGYRASGPWKWNHLDRMAQHGTSGIHHVRIPCSSLHLTPCYFCTPSWETTKSLAFERHLKKEELSRNLEKELSEGQLPISEGKEKNSKLRKEKEKLQFES</sequence>
<proteinExistence type="predicted"/>
<dbReference type="PANTHER" id="PTHR14343">
    <property type="entry name" value="VWFA DOMAIN-CONTAINING PROTEIN"/>
    <property type="match status" value="1"/>
</dbReference>
<evidence type="ECO:0000259" key="2">
    <source>
        <dbReference type="Pfam" id="PF15057"/>
    </source>
</evidence>
<feature type="region of interest" description="Disordered" evidence="1">
    <location>
        <begin position="476"/>
        <end position="508"/>
    </location>
</feature>